<comment type="caution">
    <text evidence="3">The sequence shown here is derived from an EMBL/GenBank/DDBJ whole genome shotgun (WGS) entry which is preliminary data.</text>
</comment>
<proteinExistence type="predicted"/>
<evidence type="ECO:0000313" key="3">
    <source>
        <dbReference type="EMBL" id="KAH3860774.1"/>
    </source>
</evidence>
<keyword evidence="2" id="KW-0812">Transmembrane</keyword>
<evidence type="ECO:0000256" key="1">
    <source>
        <dbReference type="SAM" id="MobiDB-lite"/>
    </source>
</evidence>
<reference evidence="3" key="2">
    <citation type="submission" date="2020-11" db="EMBL/GenBank/DDBJ databases">
        <authorList>
            <person name="McCartney M.A."/>
            <person name="Auch B."/>
            <person name="Kono T."/>
            <person name="Mallez S."/>
            <person name="Becker A."/>
            <person name="Gohl D.M."/>
            <person name="Silverstein K.A.T."/>
            <person name="Koren S."/>
            <person name="Bechman K.B."/>
            <person name="Herman A."/>
            <person name="Abrahante J.E."/>
            <person name="Garbe J."/>
        </authorList>
    </citation>
    <scope>NUCLEOTIDE SEQUENCE</scope>
    <source>
        <strain evidence="3">Duluth1</strain>
        <tissue evidence="3">Whole animal</tissue>
    </source>
</reference>
<feature type="compositionally biased region" description="Polar residues" evidence="1">
    <location>
        <begin position="172"/>
        <end position="185"/>
    </location>
</feature>
<feature type="transmembrane region" description="Helical" evidence="2">
    <location>
        <begin position="12"/>
        <end position="29"/>
    </location>
</feature>
<keyword evidence="2" id="KW-1133">Transmembrane helix</keyword>
<dbReference type="Proteomes" id="UP000828390">
    <property type="component" value="Unassembled WGS sequence"/>
</dbReference>
<accession>A0A9D4RA55</accession>
<sequence length="195" mass="20829">MPKWLCLSVRGYMLGGYMLGVTLGVTVGLQSYSRYSRYMLGGYNRVTVVATIPVGVTIGLQSGCMLGGYNRVTVRLQPLQSGYSRRVTVNYSRYSKSQVTAGATFGLQSGYSRYMLDVTVGITVGVTCKGVTCKGVTVGVTVGVTCKGVTCKGVTCKGVTVVVWGGGGTGIPNTNDMPTTEQTHMLSKREYQQLR</sequence>
<evidence type="ECO:0000256" key="2">
    <source>
        <dbReference type="SAM" id="Phobius"/>
    </source>
</evidence>
<name>A0A9D4RA55_DREPO</name>
<keyword evidence="2" id="KW-0472">Membrane</keyword>
<dbReference type="AlphaFoldDB" id="A0A9D4RA55"/>
<organism evidence="3 4">
    <name type="scientific">Dreissena polymorpha</name>
    <name type="common">Zebra mussel</name>
    <name type="synonym">Mytilus polymorpha</name>
    <dbReference type="NCBI Taxonomy" id="45954"/>
    <lineage>
        <taxon>Eukaryota</taxon>
        <taxon>Metazoa</taxon>
        <taxon>Spiralia</taxon>
        <taxon>Lophotrochozoa</taxon>
        <taxon>Mollusca</taxon>
        <taxon>Bivalvia</taxon>
        <taxon>Autobranchia</taxon>
        <taxon>Heteroconchia</taxon>
        <taxon>Euheterodonta</taxon>
        <taxon>Imparidentia</taxon>
        <taxon>Neoheterodontei</taxon>
        <taxon>Myida</taxon>
        <taxon>Dreissenoidea</taxon>
        <taxon>Dreissenidae</taxon>
        <taxon>Dreissena</taxon>
    </lineage>
</organism>
<feature type="region of interest" description="Disordered" evidence="1">
    <location>
        <begin position="172"/>
        <end position="195"/>
    </location>
</feature>
<gene>
    <name evidence="3" type="ORF">DPMN_023697</name>
</gene>
<dbReference type="EMBL" id="JAIWYP010000002">
    <property type="protein sequence ID" value="KAH3860774.1"/>
    <property type="molecule type" value="Genomic_DNA"/>
</dbReference>
<evidence type="ECO:0000313" key="4">
    <source>
        <dbReference type="Proteomes" id="UP000828390"/>
    </source>
</evidence>
<reference evidence="3" key="1">
    <citation type="journal article" date="2019" name="bioRxiv">
        <title>The Genome of the Zebra Mussel, Dreissena polymorpha: A Resource for Invasive Species Research.</title>
        <authorList>
            <person name="McCartney M.A."/>
            <person name="Auch B."/>
            <person name="Kono T."/>
            <person name="Mallez S."/>
            <person name="Zhang Y."/>
            <person name="Obille A."/>
            <person name="Becker A."/>
            <person name="Abrahante J.E."/>
            <person name="Garbe J."/>
            <person name="Badalamenti J.P."/>
            <person name="Herman A."/>
            <person name="Mangelson H."/>
            <person name="Liachko I."/>
            <person name="Sullivan S."/>
            <person name="Sone E.D."/>
            <person name="Koren S."/>
            <person name="Silverstein K.A.T."/>
            <person name="Beckman K.B."/>
            <person name="Gohl D.M."/>
        </authorList>
    </citation>
    <scope>NUCLEOTIDE SEQUENCE</scope>
    <source>
        <strain evidence="3">Duluth1</strain>
        <tissue evidence="3">Whole animal</tissue>
    </source>
</reference>
<keyword evidence="4" id="KW-1185">Reference proteome</keyword>
<protein>
    <submittedName>
        <fullName evidence="3">Uncharacterized protein</fullName>
    </submittedName>
</protein>